<evidence type="ECO:0000313" key="1">
    <source>
        <dbReference type="EMBL" id="QQV92186.1"/>
    </source>
</evidence>
<dbReference type="EMBL" id="MW394391">
    <property type="protein sequence ID" value="QQV92186.1"/>
    <property type="molecule type" value="Genomic_DNA"/>
</dbReference>
<proteinExistence type="predicted"/>
<reference evidence="1 2" key="1">
    <citation type="submission" date="2020-12" db="EMBL/GenBank/DDBJ databases">
        <title>Genomic characterization of four novel bacteriophages infecting Klebsiella pneumoniae.</title>
        <authorList>
            <person name="Estrada Bonilla B."/>
            <person name="Costa A.R."/>
            <person name="van Rossum T."/>
            <person name="Hagedoorn S."/>
            <person name="Wallinga H."/>
            <person name="Xiao M."/>
            <person name="Song W."/>
            <person name="Haas P.-J."/>
            <person name="Nobrega F.L."/>
            <person name="Brouns S.J.J."/>
        </authorList>
    </citation>
    <scope>NUCLEOTIDE SEQUENCE [LARGE SCALE GENOMIC DNA]</scope>
</reference>
<accession>A0A7U0J6S0</accession>
<sequence>MLLDDIRRIMASNLSDSAKVKETQRLLNDPKLENADVPFFDLTISDDRIHKLKNIVPDNKRITSIEVLSVSRLWKDPESDSPITTTFVSTNEMILRSTGLGNVPRETFSVFREGVVVDFTIIIGFELRAFRIITDYTTPLLLNGQEITPFVDFKIRIHLENN</sequence>
<gene>
    <name evidence="1" type="ORF">vBKpMFBKp24_264</name>
</gene>
<keyword evidence="2" id="KW-1185">Reference proteome</keyword>
<name>A0A7U0J6S0_9CAUD</name>
<organism evidence="1 2">
    <name type="scientific">Klebsiella phage vB_KpM_FBKp24</name>
    <dbReference type="NCBI Taxonomy" id="2801834"/>
    <lineage>
        <taxon>Viruses</taxon>
        <taxon>Duplodnaviria</taxon>
        <taxon>Heunggongvirae</taxon>
        <taxon>Uroviricota</taxon>
        <taxon>Caudoviricetes</taxon>
        <taxon>Chimalliviridae</taxon>
        <taxon>Maaswegvirus</taxon>
        <taxon>Maaswegvirus Kp24</taxon>
    </lineage>
</organism>
<dbReference type="Proteomes" id="UP000596381">
    <property type="component" value="Segment"/>
</dbReference>
<protein>
    <submittedName>
        <fullName evidence="1">Uncharacterized protein</fullName>
    </submittedName>
</protein>
<evidence type="ECO:0000313" key="2">
    <source>
        <dbReference type="Proteomes" id="UP000596381"/>
    </source>
</evidence>